<dbReference type="InterPro" id="IPR002397">
    <property type="entry name" value="Cyt_P450_B"/>
</dbReference>
<dbReference type="InterPro" id="IPR017972">
    <property type="entry name" value="Cyt_P450_CS"/>
</dbReference>
<dbReference type="EMBL" id="QYZD01000001">
    <property type="protein sequence ID" value="RJG26885.1"/>
    <property type="molecule type" value="Genomic_DNA"/>
</dbReference>
<dbReference type="PANTHER" id="PTHR46696:SF1">
    <property type="entry name" value="CYTOCHROME P450 YJIB-RELATED"/>
    <property type="match status" value="1"/>
</dbReference>
<dbReference type="Proteomes" id="UP000266177">
    <property type="component" value="Unassembled WGS sequence"/>
</dbReference>
<keyword evidence="4" id="KW-0408">Iron</keyword>
<evidence type="ECO:0000256" key="3">
    <source>
        <dbReference type="ARBA" id="ARBA00023033"/>
    </source>
</evidence>
<gene>
    <name evidence="5" type="ORF">DQX05_02365</name>
</gene>
<evidence type="ECO:0000313" key="5">
    <source>
        <dbReference type="EMBL" id="RJG26885.1"/>
    </source>
</evidence>
<dbReference type="OrthoDB" id="9801155at2"/>
<proteinExistence type="inferred from homology"/>
<dbReference type="GO" id="GO:0004497">
    <property type="term" value="F:monooxygenase activity"/>
    <property type="evidence" value="ECO:0007669"/>
    <property type="project" value="UniProtKB-KW"/>
</dbReference>
<evidence type="ECO:0000256" key="4">
    <source>
        <dbReference type="RuleBase" id="RU000461"/>
    </source>
</evidence>
<comment type="similarity">
    <text evidence="1 4">Belongs to the cytochrome P450 family.</text>
</comment>
<keyword evidence="2 4" id="KW-0349">Heme</keyword>
<dbReference type="InterPro" id="IPR001128">
    <property type="entry name" value="Cyt_P450"/>
</dbReference>
<accession>A0A3A3GP50</accession>
<evidence type="ECO:0000256" key="2">
    <source>
        <dbReference type="ARBA" id="ARBA00022617"/>
    </source>
</evidence>
<keyword evidence="3 4" id="KW-0503">Monooxygenase</keyword>
<dbReference type="Gene3D" id="1.10.630.10">
    <property type="entry name" value="Cytochrome P450"/>
    <property type="match status" value="1"/>
</dbReference>
<comment type="caution">
    <text evidence="5">The sequence shown here is derived from an EMBL/GenBank/DDBJ whole genome shotgun (WGS) entry which is preliminary data.</text>
</comment>
<dbReference type="GO" id="GO:0020037">
    <property type="term" value="F:heme binding"/>
    <property type="evidence" value="ECO:0007669"/>
    <property type="project" value="InterPro"/>
</dbReference>
<dbReference type="InterPro" id="IPR036396">
    <property type="entry name" value="Cyt_P450_sf"/>
</dbReference>
<reference evidence="5 6" key="1">
    <citation type="submission" date="2018-09" db="EMBL/GenBank/DDBJ databases">
        <title>Paenibacillus SK2017-BO5.</title>
        <authorList>
            <person name="Piskunova J.V."/>
            <person name="Dubiley S.A."/>
            <person name="Severinov K.V."/>
        </authorList>
    </citation>
    <scope>NUCLEOTIDE SEQUENCE [LARGE SCALE GENOMIC DNA]</scope>
    <source>
        <strain evidence="5 6">BO5</strain>
    </source>
</reference>
<dbReference type="GO" id="GO:0016705">
    <property type="term" value="F:oxidoreductase activity, acting on paired donors, with incorporation or reduction of molecular oxygen"/>
    <property type="evidence" value="ECO:0007669"/>
    <property type="project" value="InterPro"/>
</dbReference>
<dbReference type="GO" id="GO:0005506">
    <property type="term" value="F:iron ion binding"/>
    <property type="evidence" value="ECO:0007669"/>
    <property type="project" value="InterPro"/>
</dbReference>
<dbReference type="AlphaFoldDB" id="A0A3A3GP50"/>
<protein>
    <submittedName>
        <fullName evidence="5">Cytochrome P450</fullName>
    </submittedName>
</protein>
<dbReference type="SUPFAM" id="SSF48264">
    <property type="entry name" value="Cytochrome P450"/>
    <property type="match status" value="1"/>
</dbReference>
<dbReference type="PRINTS" id="PR00359">
    <property type="entry name" value="BP450"/>
</dbReference>
<sequence length="74" mass="8546">MSERIARYCQDPHVAFGHGIHFCLGAQLARLEAKIALNAMLDRFPNYRRDRSYRLERLDSQLVFGVKSLPLILS</sequence>
<keyword evidence="4" id="KW-0560">Oxidoreductase</keyword>
<organism evidence="5 6">
    <name type="scientific">Paenibacillus thiaminolyticus</name>
    <name type="common">Bacillus thiaminolyticus</name>
    <dbReference type="NCBI Taxonomy" id="49283"/>
    <lineage>
        <taxon>Bacteria</taxon>
        <taxon>Bacillati</taxon>
        <taxon>Bacillota</taxon>
        <taxon>Bacilli</taxon>
        <taxon>Bacillales</taxon>
        <taxon>Paenibacillaceae</taxon>
        <taxon>Paenibacillus</taxon>
    </lineage>
</organism>
<dbReference type="Pfam" id="PF00067">
    <property type="entry name" value="p450"/>
    <property type="match status" value="1"/>
</dbReference>
<keyword evidence="4" id="KW-0479">Metal-binding</keyword>
<evidence type="ECO:0000256" key="1">
    <source>
        <dbReference type="ARBA" id="ARBA00010617"/>
    </source>
</evidence>
<name>A0A3A3GP50_PANTH</name>
<evidence type="ECO:0000313" key="6">
    <source>
        <dbReference type="Proteomes" id="UP000266177"/>
    </source>
</evidence>
<dbReference type="PANTHER" id="PTHR46696">
    <property type="entry name" value="P450, PUTATIVE (EUROFUNG)-RELATED"/>
    <property type="match status" value="1"/>
</dbReference>
<dbReference type="PROSITE" id="PS00086">
    <property type="entry name" value="CYTOCHROME_P450"/>
    <property type="match status" value="1"/>
</dbReference>